<dbReference type="RefSeq" id="WP_046402529.1">
    <property type="nucleotide sequence ID" value="NZ_JADMUD010000004.1"/>
</dbReference>
<proteinExistence type="inferred from homology"/>
<dbReference type="AlphaFoldDB" id="A0A412TSJ9"/>
<dbReference type="InterPro" id="IPR036942">
    <property type="entry name" value="Beta-barrel_TonB_sf"/>
</dbReference>
<feature type="domain" description="Secretin/TonB short N-terminal" evidence="8">
    <location>
        <begin position="62"/>
        <end position="111"/>
    </location>
</feature>
<dbReference type="Gene3D" id="3.55.50.30">
    <property type="match status" value="1"/>
</dbReference>
<protein>
    <submittedName>
        <fullName evidence="10">SusC/RagA family TonB-linked outer membrane protein</fullName>
    </submittedName>
</protein>
<dbReference type="Pfam" id="PF13715">
    <property type="entry name" value="CarbopepD_reg_2"/>
    <property type="match status" value="1"/>
</dbReference>
<organism evidence="10 11">
    <name type="scientific">Odoribacter splanchnicus</name>
    <dbReference type="NCBI Taxonomy" id="28118"/>
    <lineage>
        <taxon>Bacteria</taxon>
        <taxon>Pseudomonadati</taxon>
        <taxon>Bacteroidota</taxon>
        <taxon>Bacteroidia</taxon>
        <taxon>Bacteroidales</taxon>
        <taxon>Odoribacteraceae</taxon>
        <taxon>Odoribacter</taxon>
    </lineage>
</organism>
<dbReference type="Gene3D" id="2.170.130.10">
    <property type="entry name" value="TonB-dependent receptor, plug domain"/>
    <property type="match status" value="1"/>
</dbReference>
<comment type="caution">
    <text evidence="10">The sequence shown here is derived from an EMBL/GenBank/DDBJ whole genome shotgun (WGS) entry which is preliminary data.</text>
</comment>
<keyword evidence="2 7" id="KW-0813">Transport</keyword>
<dbReference type="Pfam" id="PF07715">
    <property type="entry name" value="Plug"/>
    <property type="match status" value="1"/>
</dbReference>
<dbReference type="SUPFAM" id="SSF56935">
    <property type="entry name" value="Porins"/>
    <property type="match status" value="1"/>
</dbReference>
<dbReference type="InterPro" id="IPR023997">
    <property type="entry name" value="TonB-dep_OMP_SusC/RagA_CS"/>
</dbReference>
<gene>
    <name evidence="10" type="ORF">DWW57_07715</name>
</gene>
<dbReference type="NCBIfam" id="TIGR04056">
    <property type="entry name" value="OMP_RagA_SusC"/>
    <property type="match status" value="1"/>
</dbReference>
<dbReference type="NCBIfam" id="TIGR04057">
    <property type="entry name" value="SusC_RagA_signa"/>
    <property type="match status" value="1"/>
</dbReference>
<evidence type="ECO:0000256" key="4">
    <source>
        <dbReference type="ARBA" id="ARBA00022692"/>
    </source>
</evidence>
<evidence type="ECO:0000313" key="10">
    <source>
        <dbReference type="EMBL" id="RGU56749.1"/>
    </source>
</evidence>
<dbReference type="InterPro" id="IPR008969">
    <property type="entry name" value="CarboxyPept-like_regulatory"/>
</dbReference>
<name>A0A412TSJ9_9BACT</name>
<evidence type="ECO:0000256" key="3">
    <source>
        <dbReference type="ARBA" id="ARBA00022452"/>
    </source>
</evidence>
<reference evidence="10 11" key="1">
    <citation type="submission" date="2018-08" db="EMBL/GenBank/DDBJ databases">
        <title>A genome reference for cultivated species of the human gut microbiota.</title>
        <authorList>
            <person name="Zou Y."/>
            <person name="Xue W."/>
            <person name="Luo G."/>
        </authorList>
    </citation>
    <scope>NUCLEOTIDE SEQUENCE [LARGE SCALE GENOMIC DNA]</scope>
    <source>
        <strain evidence="10 11">AF16-14</strain>
    </source>
</reference>
<dbReference type="InterPro" id="IPR039426">
    <property type="entry name" value="TonB-dep_rcpt-like"/>
</dbReference>
<dbReference type="InterPro" id="IPR012910">
    <property type="entry name" value="Plug_dom"/>
</dbReference>
<evidence type="ECO:0000313" key="11">
    <source>
        <dbReference type="Proteomes" id="UP000284243"/>
    </source>
</evidence>
<keyword evidence="3 7" id="KW-1134">Transmembrane beta strand</keyword>
<evidence type="ECO:0000259" key="8">
    <source>
        <dbReference type="Pfam" id="PF07660"/>
    </source>
</evidence>
<dbReference type="Pfam" id="PF07660">
    <property type="entry name" value="STN"/>
    <property type="match status" value="1"/>
</dbReference>
<dbReference type="InterPro" id="IPR023996">
    <property type="entry name" value="TonB-dep_OMP_SusC/RagA"/>
</dbReference>
<dbReference type="PROSITE" id="PS52016">
    <property type="entry name" value="TONB_DEPENDENT_REC_3"/>
    <property type="match status" value="1"/>
</dbReference>
<dbReference type="EMBL" id="QRYC01000008">
    <property type="protein sequence ID" value="RGU56749.1"/>
    <property type="molecule type" value="Genomic_DNA"/>
</dbReference>
<comment type="subcellular location">
    <subcellularLocation>
        <location evidence="1 7">Cell outer membrane</location>
        <topology evidence="1 7">Multi-pass membrane protein</topology>
    </subcellularLocation>
</comment>
<feature type="domain" description="TonB-dependent receptor plug" evidence="9">
    <location>
        <begin position="216"/>
        <end position="332"/>
    </location>
</feature>
<dbReference type="SUPFAM" id="SSF49464">
    <property type="entry name" value="Carboxypeptidase regulatory domain-like"/>
    <property type="match status" value="1"/>
</dbReference>
<dbReference type="Gene3D" id="2.40.170.20">
    <property type="entry name" value="TonB-dependent receptor, beta-barrel domain"/>
    <property type="match status" value="1"/>
</dbReference>
<comment type="similarity">
    <text evidence="7">Belongs to the TonB-dependent receptor family.</text>
</comment>
<dbReference type="InterPro" id="IPR037066">
    <property type="entry name" value="Plug_dom_sf"/>
</dbReference>
<evidence type="ECO:0000256" key="7">
    <source>
        <dbReference type="PROSITE-ProRule" id="PRU01360"/>
    </source>
</evidence>
<evidence type="ECO:0000256" key="5">
    <source>
        <dbReference type="ARBA" id="ARBA00023136"/>
    </source>
</evidence>
<dbReference type="GO" id="GO:0009279">
    <property type="term" value="C:cell outer membrane"/>
    <property type="evidence" value="ECO:0007669"/>
    <property type="project" value="UniProtKB-SubCell"/>
</dbReference>
<evidence type="ECO:0000256" key="1">
    <source>
        <dbReference type="ARBA" id="ARBA00004571"/>
    </source>
</evidence>
<accession>A0A412TSJ9</accession>
<keyword evidence="4 7" id="KW-0812">Transmembrane</keyword>
<keyword evidence="6 7" id="KW-0998">Cell outer membrane</keyword>
<evidence type="ECO:0000256" key="2">
    <source>
        <dbReference type="ARBA" id="ARBA00022448"/>
    </source>
</evidence>
<evidence type="ECO:0000259" key="9">
    <source>
        <dbReference type="Pfam" id="PF07715"/>
    </source>
</evidence>
<keyword evidence="5 7" id="KW-0472">Membrane</keyword>
<sequence>MKKKWYYKPGLSWERRKKFLLVFLLNVFLFFGVQAQTHRVTLNVKETSLEQVIKELEKQTGLQFFYSQDKIEKITGLSLQAKQEDFKTILDRLLKHTPLTFTVMDNVVVIKDREKTVSPLQSAIREIKGVVTDVLGNTLPGVTVRIKGTTLGGITDTEGAFQLSLPEGEAVLQFSFVGMKPLEVVLGNQEFLRVKLEEEKVEMDEVVVTGYFERKKDSYTGSATTFSGEQLKQVSTGNILNTLSMVDPSFKLMENLDAGSNPNYVPEFTIHGGGNLQSEYENSPNMPTFILDGFEVSSEKIFDLDPNRVASITILKDAAATAIYGSRAANGVVVVETKAPVMGKMRVSYNFSGDFEIADLSDYNLMNAAEKVEYERLAGLYSHPNIQIGDDYMDGYNERLALVKRGIDTDWIAKPVKDVGFSHKHSLFLEGGDTKLRYGLTVNYQNKNGVMRGSGRDNLGVGVQLQYRYKTLKFMNDLTYSHMKMTDSPYGDFSEYTWLNPYYYPYDENGNVKQVLYTFADESQALNPMYNATLGTKSEKAYDDFINNFSLEWDIVEGLKLKSKISLNKKNMTSDNFKPSEHTDFYKEEVYKGSYTKTVSDYFSYDASVTLAFTKRLDKHQLNAVAVWNVKQSKTDRFETTAYNFPNSNMDHIGMGIQYGDGDQPTGDYEITRLMGVVANFNYGFDDRYLLDFSVRSDGSSMFGADKRWGTFGSVGVGWNIHNEAWFKGNILISQLKIRGSWGTTGGQNFYPYQAMMMFTYKDNMLDVKDENKILSGQGYDGYIGALLKAYGNRDLKWQKTEKLNIGVDFTLLDNRLSGYFNYYKETSKSVLTDVLVAPSLGFSSYKDNLGQVENKGIELNLKGTIIRNVNKGLQWDVFVSLVRNRNRLLKLSDALVAWNKNQDEATVDKENKRPVVRYQEGQSIHTIWANESLGIDPVTGDEVFLDLNGRKVDRWSTDNYKPLGCEDPEFEGNFGTMLRYKGFMLNAYFKYSYGGDIYNKTLVDKVENVDPLKNADRRVLYDRWKNVGDIAKYKAITNTTATMPTSRFIEQQNYITLSSLNLSYEFNWKGLEQLGIERLKLSAIGNDVFRVSSVKMERGINYPFARTFSLAAQITF</sequence>
<dbReference type="Proteomes" id="UP000284243">
    <property type="component" value="Unassembled WGS sequence"/>
</dbReference>
<dbReference type="InterPro" id="IPR011662">
    <property type="entry name" value="Secretin/TonB_short_N"/>
</dbReference>
<dbReference type="Gene3D" id="2.60.40.1120">
    <property type="entry name" value="Carboxypeptidase-like, regulatory domain"/>
    <property type="match status" value="1"/>
</dbReference>
<evidence type="ECO:0000256" key="6">
    <source>
        <dbReference type="ARBA" id="ARBA00023237"/>
    </source>
</evidence>